<organism evidence="1 2">
    <name type="scientific">Coprobacter secundus subsp. similis</name>
    <dbReference type="NCBI Taxonomy" id="2751153"/>
    <lineage>
        <taxon>Bacteria</taxon>
        <taxon>Pseudomonadati</taxon>
        <taxon>Bacteroidota</taxon>
        <taxon>Bacteroidia</taxon>
        <taxon>Bacteroidales</taxon>
        <taxon>Barnesiellaceae</taxon>
        <taxon>Coprobacter</taxon>
    </lineage>
</organism>
<protein>
    <submittedName>
        <fullName evidence="1">Uncharacterized protein</fullName>
    </submittedName>
</protein>
<dbReference type="KEGG" id="copr:Cop2CBH44_15910"/>
<dbReference type="RefSeq" id="WP_021932035.1">
    <property type="nucleotide sequence ID" value="NZ_AP023322.1"/>
</dbReference>
<evidence type="ECO:0000313" key="2">
    <source>
        <dbReference type="Proteomes" id="UP000594042"/>
    </source>
</evidence>
<evidence type="ECO:0000313" key="1">
    <source>
        <dbReference type="EMBL" id="BCI63238.1"/>
    </source>
</evidence>
<dbReference type="InterPro" id="IPR015424">
    <property type="entry name" value="PyrdxlP-dep_Trfase"/>
</dbReference>
<gene>
    <name evidence="1" type="ORF">Cop2CBH44_15910</name>
</gene>
<dbReference type="Proteomes" id="UP000594042">
    <property type="component" value="Chromosome"/>
</dbReference>
<keyword evidence="2" id="KW-1185">Reference proteome</keyword>
<sequence length="318" mass="37493">MEEIGGYFHLELNRICNFSHYGGILLNSGRCSFEYILTQLSVKKIFLPFYTCEVVLEPILRRGIKYEFYGIDSNLEIQGRLKLGDGDYVLYTNYFGIKDHYVKQLANVYKSCLIIDNSQALFAERWMDIPTFYSPRKFVGLPDGGVAYCKKREEIELDFDKSYDRCEHLLSRYDRLASDGYSIFRMNSAKLKDQKMAYMSNLTKALIGNIDFTTVKNIRNSNFLYLHDRLSVSNKFDIGDINSFSCPMVYPYWSDDHTLRDRLIKNKIYVPTYWPNVMQWCTEDQLEYYLAKDIIPLPIDQRYNNKDLENIISIIRLR</sequence>
<dbReference type="EMBL" id="AP023322">
    <property type="protein sequence ID" value="BCI63238.1"/>
    <property type="molecule type" value="Genomic_DNA"/>
</dbReference>
<dbReference type="SUPFAM" id="SSF53383">
    <property type="entry name" value="PLP-dependent transferases"/>
    <property type="match status" value="1"/>
</dbReference>
<accession>A0A7G1HYF2</accession>
<dbReference type="AlphaFoldDB" id="A0A7G1HYF2"/>
<name>A0A7G1HYF2_9BACT</name>
<reference evidence="2" key="1">
    <citation type="submission" date="2020-07" db="EMBL/GenBank/DDBJ databases">
        <title>Complete genome sequencing of Coprobacter sp. strain 2CBH44.</title>
        <authorList>
            <person name="Sakamoto M."/>
            <person name="Murakami T."/>
            <person name="Mori H."/>
        </authorList>
    </citation>
    <scope>NUCLEOTIDE SEQUENCE [LARGE SCALE GENOMIC DNA]</scope>
    <source>
        <strain evidence="2">2CBH44</strain>
    </source>
</reference>
<proteinExistence type="predicted"/>